<evidence type="ECO:0000256" key="1">
    <source>
        <dbReference type="ARBA" id="ARBA00004123"/>
    </source>
</evidence>
<comment type="caution">
    <text evidence="11">The sequence shown here is derived from an EMBL/GenBank/DDBJ whole genome shotgun (WGS) entry which is preliminary data.</text>
</comment>
<evidence type="ECO:0000259" key="10">
    <source>
        <dbReference type="Pfam" id="PF00125"/>
    </source>
</evidence>
<feature type="domain" description="Core Histone H2A/H2B/H3" evidence="10">
    <location>
        <begin position="27"/>
        <end position="91"/>
    </location>
</feature>
<dbReference type="Pfam" id="PF00125">
    <property type="entry name" value="Histone"/>
    <property type="match status" value="1"/>
</dbReference>
<name>A0A016S0J4_9BILA</name>
<dbReference type="InterPro" id="IPR009072">
    <property type="entry name" value="Histone-fold"/>
</dbReference>
<dbReference type="SUPFAM" id="SSF47113">
    <property type="entry name" value="Histone-fold"/>
    <property type="match status" value="1"/>
</dbReference>
<proteinExistence type="inferred from homology"/>
<dbReference type="CDD" id="cd00074">
    <property type="entry name" value="HFD_H2A"/>
    <property type="match status" value="1"/>
</dbReference>
<comment type="subcellular location">
    <subcellularLocation>
        <location evidence="2">Chromosome</location>
    </subcellularLocation>
    <subcellularLocation>
        <location evidence="1 9">Nucleus</location>
    </subcellularLocation>
</comment>
<dbReference type="GO" id="GO:0046982">
    <property type="term" value="F:protein heterodimerization activity"/>
    <property type="evidence" value="ECO:0007669"/>
    <property type="project" value="InterPro"/>
</dbReference>
<dbReference type="GO" id="GO:0030527">
    <property type="term" value="F:structural constituent of chromatin"/>
    <property type="evidence" value="ECO:0007669"/>
    <property type="project" value="InterPro"/>
</dbReference>
<dbReference type="GO" id="GO:0003677">
    <property type="term" value="F:DNA binding"/>
    <property type="evidence" value="ECO:0007669"/>
    <property type="project" value="UniProtKB-KW"/>
</dbReference>
<dbReference type="InterPro" id="IPR032458">
    <property type="entry name" value="Histone_H2A_CS"/>
</dbReference>
<keyword evidence="12" id="KW-1185">Reference proteome</keyword>
<dbReference type="GO" id="GO:0000786">
    <property type="term" value="C:nucleosome"/>
    <property type="evidence" value="ECO:0007669"/>
    <property type="project" value="UniProtKB-KW"/>
</dbReference>
<evidence type="ECO:0000256" key="7">
    <source>
        <dbReference type="ARBA" id="ARBA00023242"/>
    </source>
</evidence>
<keyword evidence="5" id="KW-1017">Isopeptide bond</keyword>
<reference evidence="12" key="1">
    <citation type="journal article" date="2015" name="Nat. Genet.">
        <title>The genome and transcriptome of the zoonotic hookworm Ancylostoma ceylanicum identify infection-specific gene families.</title>
        <authorList>
            <person name="Schwarz E.M."/>
            <person name="Hu Y."/>
            <person name="Antoshechkin I."/>
            <person name="Miller M.M."/>
            <person name="Sternberg P.W."/>
            <person name="Aroian R.V."/>
        </authorList>
    </citation>
    <scope>NUCLEOTIDE SEQUENCE</scope>
    <source>
        <strain evidence="12">HY135</strain>
    </source>
</reference>
<dbReference type="PRINTS" id="PR00620">
    <property type="entry name" value="HISTONEH2A"/>
</dbReference>
<evidence type="ECO:0000256" key="4">
    <source>
        <dbReference type="ARBA" id="ARBA00022454"/>
    </source>
</evidence>
<keyword evidence="8 9" id="KW-0544">Nucleosome core</keyword>
<evidence type="ECO:0000256" key="2">
    <source>
        <dbReference type="ARBA" id="ARBA00004286"/>
    </source>
</evidence>
<dbReference type="STRING" id="53326.A0A016S0J4"/>
<evidence type="ECO:0000256" key="5">
    <source>
        <dbReference type="ARBA" id="ARBA00022499"/>
    </source>
</evidence>
<evidence type="ECO:0000313" key="12">
    <source>
        <dbReference type="Proteomes" id="UP000024635"/>
    </source>
</evidence>
<keyword evidence="4 9" id="KW-0158">Chromosome</keyword>
<dbReference type="PROSITE" id="PS00046">
    <property type="entry name" value="HISTONE_H2A"/>
    <property type="match status" value="1"/>
</dbReference>
<evidence type="ECO:0000256" key="6">
    <source>
        <dbReference type="ARBA" id="ARBA00023125"/>
    </source>
</evidence>
<evidence type="ECO:0000256" key="3">
    <source>
        <dbReference type="ARBA" id="ARBA00010691"/>
    </source>
</evidence>
<dbReference type="SMART" id="SM00414">
    <property type="entry name" value="H2A"/>
    <property type="match status" value="1"/>
</dbReference>
<dbReference type="PANTHER" id="PTHR23430">
    <property type="entry name" value="HISTONE H2A"/>
    <property type="match status" value="1"/>
</dbReference>
<dbReference type="GO" id="GO:0005634">
    <property type="term" value="C:nucleus"/>
    <property type="evidence" value="ECO:0007669"/>
    <property type="project" value="UniProtKB-SubCell"/>
</dbReference>
<dbReference type="EMBL" id="JARK01001658">
    <property type="protein sequence ID" value="EYB84123.1"/>
    <property type="molecule type" value="Genomic_DNA"/>
</dbReference>
<comment type="similarity">
    <text evidence="3 9">Belongs to the histone H2A family.</text>
</comment>
<dbReference type="Proteomes" id="UP000024635">
    <property type="component" value="Unassembled WGS sequence"/>
</dbReference>
<dbReference type="InterPro" id="IPR007125">
    <property type="entry name" value="H2A/H2B/H3"/>
</dbReference>
<evidence type="ECO:0000256" key="9">
    <source>
        <dbReference type="RuleBase" id="RU003767"/>
    </source>
</evidence>
<sequence length="125" mass="13391">MATASNAPIDVYVPKLVGSAKSVRAGLVFPVPRVHRALKNIRPGGRVSLKASIYLAAVLEYLVAEVVEIGGNASKDDGKRRVEPRHLCVAISFDAELNKLVNKAVFSEGGLVPASVLFEQNVIRL</sequence>
<dbReference type="OrthoDB" id="5918422at2759"/>
<dbReference type="AlphaFoldDB" id="A0A016S0J4"/>
<organism evidence="11 12">
    <name type="scientific">Ancylostoma ceylanicum</name>
    <dbReference type="NCBI Taxonomy" id="53326"/>
    <lineage>
        <taxon>Eukaryota</taxon>
        <taxon>Metazoa</taxon>
        <taxon>Ecdysozoa</taxon>
        <taxon>Nematoda</taxon>
        <taxon>Chromadorea</taxon>
        <taxon>Rhabditida</taxon>
        <taxon>Rhabditina</taxon>
        <taxon>Rhabditomorpha</taxon>
        <taxon>Strongyloidea</taxon>
        <taxon>Ancylostomatidae</taxon>
        <taxon>Ancylostomatinae</taxon>
        <taxon>Ancylostoma</taxon>
    </lineage>
</organism>
<evidence type="ECO:0000256" key="8">
    <source>
        <dbReference type="ARBA" id="ARBA00023269"/>
    </source>
</evidence>
<dbReference type="InterPro" id="IPR002119">
    <property type="entry name" value="Histone_H2A"/>
</dbReference>
<comment type="subunit">
    <text evidence="9">The nucleosome is a histone octamer containing two molecules each of H2A, H2B, H3 and H4 assembled in one H3-H4 heterotetramer and two H2A-H2B heterodimers. The octamer wraps approximately 147 bp of DNA.</text>
</comment>
<gene>
    <name evidence="11" type="primary">Acey_s0322.g2427</name>
    <name evidence="11" type="ORF">Y032_0322g2427</name>
</gene>
<keyword evidence="7 9" id="KW-0539">Nucleus</keyword>
<accession>A0A016S0J4</accession>
<evidence type="ECO:0000313" key="11">
    <source>
        <dbReference type="EMBL" id="EYB84123.1"/>
    </source>
</evidence>
<keyword evidence="6 9" id="KW-0238">DNA-binding</keyword>
<protein>
    <recommendedName>
        <fullName evidence="9">Histone H2A</fullName>
    </recommendedName>
</protein>
<dbReference type="Gene3D" id="1.10.20.10">
    <property type="entry name" value="Histone, subunit A"/>
    <property type="match status" value="1"/>
</dbReference>